<dbReference type="CDD" id="cd01392">
    <property type="entry name" value="HTH_LacI"/>
    <property type="match status" value="1"/>
</dbReference>
<evidence type="ECO:0000256" key="3">
    <source>
        <dbReference type="ARBA" id="ARBA00023163"/>
    </source>
</evidence>
<dbReference type="InterPro" id="IPR046335">
    <property type="entry name" value="LacI/GalR-like_sensor"/>
</dbReference>
<protein>
    <submittedName>
        <fullName evidence="5">LacI family transcriptional regulator</fullName>
    </submittedName>
</protein>
<dbReference type="SUPFAM" id="SSF47413">
    <property type="entry name" value="lambda repressor-like DNA-binding domains"/>
    <property type="match status" value="1"/>
</dbReference>
<dbReference type="CDD" id="cd06267">
    <property type="entry name" value="PBP1_LacI_sugar_binding-like"/>
    <property type="match status" value="1"/>
</dbReference>
<name>A0ABY5JMS0_9BACI</name>
<dbReference type="PANTHER" id="PTHR30146:SF109">
    <property type="entry name" value="HTH-TYPE TRANSCRIPTIONAL REGULATOR GALS"/>
    <property type="match status" value="1"/>
</dbReference>
<sequence>MTTIKDVAKKAGVSIAVVSKALNNYPDVSPKTRQRILQVAEEMHYSPNLVAKNLSSKKQRTIGLITSGFSDSGGKDSNNSFKLFSGVYSGIGDNYELAIYLTDSLKQKKKSYAHFCRERNIGGAILMGIRMDDPYVHELLDTNIPCVLVDIVAEEQNKLIGSVTSDNRNASQEITTYLLEKNHRDIVVVAGTKETYVNNERLAGAKQAYSSLDFTLEKEQVIYAQFSEEIAYEKVKSYLDSTDTIPTAFLCFSDLMAYGAMQAVKDAGFRIPEDISITGFDDLIISEYTQPPLTTMRQNFIDIGKQSSILLQDLMENNQQSNTVYVSSQFIERKSVQQLPNENKSKKYHK</sequence>
<dbReference type="PROSITE" id="PS50932">
    <property type="entry name" value="HTH_LACI_2"/>
    <property type="match status" value="1"/>
</dbReference>
<dbReference type="PANTHER" id="PTHR30146">
    <property type="entry name" value="LACI-RELATED TRANSCRIPTIONAL REPRESSOR"/>
    <property type="match status" value="1"/>
</dbReference>
<keyword evidence="3" id="KW-0804">Transcription</keyword>
<dbReference type="EMBL" id="CP101914">
    <property type="protein sequence ID" value="UUI01426.1"/>
    <property type="molecule type" value="Genomic_DNA"/>
</dbReference>
<dbReference type="InterPro" id="IPR010982">
    <property type="entry name" value="Lambda_DNA-bd_dom_sf"/>
</dbReference>
<gene>
    <name evidence="5" type="ORF">NP439_15350</name>
</gene>
<dbReference type="SUPFAM" id="SSF53822">
    <property type="entry name" value="Periplasmic binding protein-like I"/>
    <property type="match status" value="1"/>
</dbReference>
<dbReference type="RefSeq" id="WP_256706821.1">
    <property type="nucleotide sequence ID" value="NZ_CP101914.1"/>
</dbReference>
<dbReference type="Gene3D" id="3.40.50.2300">
    <property type="match status" value="2"/>
</dbReference>
<dbReference type="Gene3D" id="1.10.260.40">
    <property type="entry name" value="lambda repressor-like DNA-binding domains"/>
    <property type="match status" value="1"/>
</dbReference>
<evidence type="ECO:0000313" key="6">
    <source>
        <dbReference type="Proteomes" id="UP001059773"/>
    </source>
</evidence>
<evidence type="ECO:0000313" key="5">
    <source>
        <dbReference type="EMBL" id="UUI01426.1"/>
    </source>
</evidence>
<reference evidence="5" key="1">
    <citation type="submission" date="2022-07" db="EMBL/GenBank/DDBJ databases">
        <title>FELIX.</title>
        <authorList>
            <person name="Wan K.H."/>
            <person name="Park S."/>
            <person name="Lawrence Q."/>
            <person name="Eichenberger J.P."/>
            <person name="Booth B.W."/>
            <person name="Piaggio A.J."/>
            <person name="Chandler J.C."/>
            <person name="Franklin A.B."/>
            <person name="Celniker S.E."/>
        </authorList>
    </citation>
    <scope>NUCLEOTIDE SEQUENCE</scope>
    <source>
        <strain evidence="5">QA-1986 374</strain>
    </source>
</reference>
<evidence type="ECO:0000259" key="4">
    <source>
        <dbReference type="PROSITE" id="PS50932"/>
    </source>
</evidence>
<dbReference type="Proteomes" id="UP001059773">
    <property type="component" value="Chromosome"/>
</dbReference>
<evidence type="ECO:0000256" key="1">
    <source>
        <dbReference type="ARBA" id="ARBA00023015"/>
    </source>
</evidence>
<accession>A0ABY5JMS0</accession>
<dbReference type="InterPro" id="IPR028082">
    <property type="entry name" value="Peripla_BP_I"/>
</dbReference>
<evidence type="ECO:0000256" key="2">
    <source>
        <dbReference type="ARBA" id="ARBA00023125"/>
    </source>
</evidence>
<keyword evidence="1" id="KW-0805">Transcription regulation</keyword>
<proteinExistence type="predicted"/>
<feature type="domain" description="HTH lacI-type" evidence="4">
    <location>
        <begin position="2"/>
        <end position="56"/>
    </location>
</feature>
<dbReference type="SMART" id="SM00354">
    <property type="entry name" value="HTH_LACI"/>
    <property type="match status" value="1"/>
</dbReference>
<organism evidence="5 6">
    <name type="scientific">Oceanobacillus jeddahense</name>
    <dbReference type="NCBI Taxonomy" id="1462527"/>
    <lineage>
        <taxon>Bacteria</taxon>
        <taxon>Bacillati</taxon>
        <taxon>Bacillota</taxon>
        <taxon>Bacilli</taxon>
        <taxon>Bacillales</taxon>
        <taxon>Bacillaceae</taxon>
        <taxon>Oceanobacillus</taxon>
    </lineage>
</organism>
<keyword evidence="6" id="KW-1185">Reference proteome</keyword>
<keyword evidence="2" id="KW-0238">DNA-binding</keyword>
<dbReference type="Pfam" id="PF13377">
    <property type="entry name" value="Peripla_BP_3"/>
    <property type="match status" value="1"/>
</dbReference>
<dbReference type="Pfam" id="PF00356">
    <property type="entry name" value="LacI"/>
    <property type="match status" value="1"/>
</dbReference>
<dbReference type="InterPro" id="IPR000843">
    <property type="entry name" value="HTH_LacI"/>
</dbReference>